<gene>
    <name evidence="2" type="ORF">GA0070611_1651</name>
</gene>
<dbReference type="EMBL" id="LT594323">
    <property type="protein sequence ID" value="SBT41502.1"/>
    <property type="molecule type" value="Genomic_DNA"/>
</dbReference>
<feature type="transmembrane region" description="Helical" evidence="1">
    <location>
        <begin position="171"/>
        <end position="192"/>
    </location>
</feature>
<evidence type="ECO:0000256" key="1">
    <source>
        <dbReference type="SAM" id="Phobius"/>
    </source>
</evidence>
<dbReference type="OrthoDB" id="3358746at2"/>
<dbReference type="RefSeq" id="WP_091660208.1">
    <property type="nucleotide sequence ID" value="NZ_LT594323.1"/>
</dbReference>
<dbReference type="STRING" id="261654.GA0070611_1651"/>
<evidence type="ECO:0000313" key="3">
    <source>
        <dbReference type="Proteomes" id="UP000199385"/>
    </source>
</evidence>
<proteinExistence type="predicted"/>
<feature type="transmembrane region" description="Helical" evidence="1">
    <location>
        <begin position="6"/>
        <end position="28"/>
    </location>
</feature>
<accession>A0A1A8ZCC5</accession>
<organism evidence="2 3">
    <name type="scientific">Micromonospora auratinigra</name>
    <dbReference type="NCBI Taxonomy" id="261654"/>
    <lineage>
        <taxon>Bacteria</taxon>
        <taxon>Bacillati</taxon>
        <taxon>Actinomycetota</taxon>
        <taxon>Actinomycetes</taxon>
        <taxon>Micromonosporales</taxon>
        <taxon>Micromonosporaceae</taxon>
        <taxon>Micromonospora</taxon>
    </lineage>
</organism>
<name>A0A1A8ZCC5_9ACTN</name>
<dbReference type="NCBIfam" id="TIGR04222">
    <property type="entry name" value="near_uncomplex"/>
    <property type="match status" value="1"/>
</dbReference>
<evidence type="ECO:0000313" key="2">
    <source>
        <dbReference type="EMBL" id="SBT41502.1"/>
    </source>
</evidence>
<dbReference type="AlphaFoldDB" id="A0A1A8ZCC5"/>
<keyword evidence="1" id="KW-1133">Transmembrane helix</keyword>
<sequence length="272" mass="29058">MLWGVSGPLFLLDYVSAVAVALAIAVAVRELTGARARGAEPDPVELAYLTDRAGLACQVGMAALHRAGVVRPGELATLTVDGPPPVRSPHLVRALHAALRRPQTWAGVLADPQVGRALRRLVARLLRDGWLLTPAQRRRVALGTLPLFAVAAVGLTRIVDSAVEGRDAGGPASVVGLLLCCVATALGGWWLSEVPETGAAARRLLRRLRRRHAELDPQRRPAWSEHGTDELLTAMALYGPRPLLAVAPRLGALVGIDADRTRPDPQRTLARR</sequence>
<feature type="transmembrane region" description="Helical" evidence="1">
    <location>
        <begin position="140"/>
        <end position="159"/>
    </location>
</feature>
<dbReference type="Proteomes" id="UP000199385">
    <property type="component" value="Chromosome I"/>
</dbReference>
<keyword evidence="3" id="KW-1185">Reference proteome</keyword>
<keyword evidence="1" id="KW-0472">Membrane</keyword>
<reference evidence="3" key="1">
    <citation type="submission" date="2016-06" db="EMBL/GenBank/DDBJ databases">
        <authorList>
            <person name="Varghese N."/>
            <person name="Submissions Spin"/>
        </authorList>
    </citation>
    <scope>NUCLEOTIDE SEQUENCE [LARGE SCALE GENOMIC DNA]</scope>
    <source>
        <strain evidence="3">DSM 44815</strain>
    </source>
</reference>
<dbReference type="PATRIC" id="fig|261654.4.peg.1678"/>
<keyword evidence="1" id="KW-0812">Transmembrane</keyword>
<protein>
    <submittedName>
        <fullName evidence="2">TIGR04222 domain-containing protein</fullName>
    </submittedName>
</protein>
<dbReference type="InterPro" id="IPR026467">
    <property type="entry name" value="Ser/Gly_Cys_C_dom"/>
</dbReference>